<dbReference type="GO" id="GO:0012505">
    <property type="term" value="C:endomembrane system"/>
    <property type="evidence" value="ECO:0007669"/>
    <property type="project" value="UniProtKB-ARBA"/>
</dbReference>
<keyword evidence="10" id="KW-1185">Reference proteome</keyword>
<feature type="transmembrane region" description="Helical" evidence="7">
    <location>
        <begin position="106"/>
        <end position="127"/>
    </location>
</feature>
<organism evidence="9 10">
    <name type="scientific">Acrasis kona</name>
    <dbReference type="NCBI Taxonomy" id="1008807"/>
    <lineage>
        <taxon>Eukaryota</taxon>
        <taxon>Discoba</taxon>
        <taxon>Heterolobosea</taxon>
        <taxon>Tetramitia</taxon>
        <taxon>Eutetramitia</taxon>
        <taxon>Acrasidae</taxon>
        <taxon>Acrasis</taxon>
    </lineage>
</organism>
<evidence type="ECO:0000256" key="6">
    <source>
        <dbReference type="SAM" id="MobiDB-lite"/>
    </source>
</evidence>
<evidence type="ECO:0000256" key="4">
    <source>
        <dbReference type="ARBA" id="ARBA00022989"/>
    </source>
</evidence>
<dbReference type="AlphaFoldDB" id="A0AAW2Z8D8"/>
<dbReference type="PROSITE" id="PS50192">
    <property type="entry name" value="T_SNARE"/>
    <property type="match status" value="1"/>
</dbReference>
<dbReference type="GO" id="GO:0005737">
    <property type="term" value="C:cytoplasm"/>
    <property type="evidence" value="ECO:0007669"/>
    <property type="project" value="UniProtKB-ARBA"/>
</dbReference>
<keyword evidence="2" id="KW-0813">Transport</keyword>
<sequence>MKRNQAARSALFGSHMNDNRSAQNHYNGGQMMQETSRDAMENLVNEDISELRAGVEHIRHISIAIDDHLNTEKKTMDQMMNDMNDLDKGLQGAIKKIKKLAKFSSSSHMCIMCVFVMFVFLIVYWMIKLSFSK</sequence>
<feature type="region of interest" description="Disordered" evidence="6">
    <location>
        <begin position="1"/>
        <end position="27"/>
    </location>
</feature>
<evidence type="ECO:0000256" key="2">
    <source>
        <dbReference type="ARBA" id="ARBA00022448"/>
    </source>
</evidence>
<proteinExistence type="predicted"/>
<evidence type="ECO:0000313" key="10">
    <source>
        <dbReference type="Proteomes" id="UP001431209"/>
    </source>
</evidence>
<gene>
    <name evidence="9" type="ORF">AKO1_001775</name>
</gene>
<evidence type="ECO:0000256" key="1">
    <source>
        <dbReference type="ARBA" id="ARBA00004167"/>
    </source>
</evidence>
<name>A0AAW2Z8D8_9EUKA</name>
<evidence type="ECO:0000256" key="5">
    <source>
        <dbReference type="ARBA" id="ARBA00023136"/>
    </source>
</evidence>
<comment type="caution">
    <text evidence="9">The sequence shown here is derived from an EMBL/GenBank/DDBJ whole genome shotgun (WGS) entry which is preliminary data.</text>
</comment>
<dbReference type="InterPro" id="IPR000727">
    <property type="entry name" value="T_SNARE_dom"/>
</dbReference>
<comment type="subcellular location">
    <subcellularLocation>
        <location evidence="1">Membrane</location>
        <topology evidence="1">Single-pass membrane protein</topology>
    </subcellularLocation>
</comment>
<keyword evidence="3 7" id="KW-0812">Transmembrane</keyword>
<dbReference type="GO" id="GO:0016020">
    <property type="term" value="C:membrane"/>
    <property type="evidence" value="ECO:0007669"/>
    <property type="project" value="UniProtKB-SubCell"/>
</dbReference>
<protein>
    <submittedName>
        <fullName evidence="9">Blocked early in transport 1</fullName>
    </submittedName>
</protein>
<dbReference type="PANTHER" id="PTHR12791">
    <property type="entry name" value="GOLGI SNARE BET1-RELATED"/>
    <property type="match status" value="1"/>
</dbReference>
<evidence type="ECO:0000256" key="3">
    <source>
        <dbReference type="ARBA" id="ARBA00022692"/>
    </source>
</evidence>
<dbReference type="EMBL" id="JAOPGA020001201">
    <property type="protein sequence ID" value="KAL0486093.1"/>
    <property type="molecule type" value="Genomic_DNA"/>
</dbReference>
<feature type="domain" description="T-SNARE coiled-coil homology" evidence="8">
    <location>
        <begin position="38"/>
        <end position="100"/>
    </location>
</feature>
<evidence type="ECO:0000259" key="8">
    <source>
        <dbReference type="PROSITE" id="PS50192"/>
    </source>
</evidence>
<dbReference type="Gene3D" id="1.20.5.110">
    <property type="match status" value="1"/>
</dbReference>
<keyword evidence="4 7" id="KW-1133">Transmembrane helix</keyword>
<dbReference type="SUPFAM" id="SSF58038">
    <property type="entry name" value="SNARE fusion complex"/>
    <property type="match status" value="1"/>
</dbReference>
<evidence type="ECO:0000256" key="7">
    <source>
        <dbReference type="SAM" id="Phobius"/>
    </source>
</evidence>
<evidence type="ECO:0000313" key="9">
    <source>
        <dbReference type="EMBL" id="KAL0486093.1"/>
    </source>
</evidence>
<keyword evidence="5 7" id="KW-0472">Membrane</keyword>
<accession>A0AAW2Z8D8</accession>
<reference evidence="9 10" key="1">
    <citation type="submission" date="2024-03" db="EMBL/GenBank/DDBJ databases">
        <title>The Acrasis kona genome and developmental transcriptomes reveal deep origins of eukaryotic multicellular pathways.</title>
        <authorList>
            <person name="Sheikh S."/>
            <person name="Fu C.-J."/>
            <person name="Brown M.W."/>
            <person name="Baldauf S.L."/>
        </authorList>
    </citation>
    <scope>NUCLEOTIDE SEQUENCE [LARGE SCALE GENOMIC DNA]</scope>
    <source>
        <strain evidence="9 10">ATCC MYA-3509</strain>
    </source>
</reference>
<dbReference type="Proteomes" id="UP001431209">
    <property type="component" value="Unassembled WGS sequence"/>
</dbReference>